<sequence length="185" mass="20908">MNPSNILDQTLALCELKNVMLQNDTTYISDENRNVYEMCQATVSKQDLVKATPCNQEERDVSKRNLHVKTLKEMLEQELNGKRENPPMDCAEGYHTFNKEVSFPYSLLMLRLNSLLRTGKVENSFSTVTVVPTWRAVFLSEVTDPVWSKVKCVPTASFLVLVSTVKLPKAQSELSASPLKPKVVK</sequence>
<comment type="caution">
    <text evidence="1">The sequence shown here is derived from an EMBL/GenBank/DDBJ whole genome shotgun (WGS) entry which is preliminary data.</text>
</comment>
<gene>
    <name evidence="1" type="ORF">M5K25_011451</name>
</gene>
<name>A0ABD0VA94_DENTH</name>
<evidence type="ECO:0000313" key="2">
    <source>
        <dbReference type="Proteomes" id="UP001552299"/>
    </source>
</evidence>
<keyword evidence="2" id="KW-1185">Reference proteome</keyword>
<organism evidence="1 2">
    <name type="scientific">Dendrobium thyrsiflorum</name>
    <name type="common">Pinecone-like raceme dendrobium</name>
    <name type="synonym">Orchid</name>
    <dbReference type="NCBI Taxonomy" id="117978"/>
    <lineage>
        <taxon>Eukaryota</taxon>
        <taxon>Viridiplantae</taxon>
        <taxon>Streptophyta</taxon>
        <taxon>Embryophyta</taxon>
        <taxon>Tracheophyta</taxon>
        <taxon>Spermatophyta</taxon>
        <taxon>Magnoliopsida</taxon>
        <taxon>Liliopsida</taxon>
        <taxon>Asparagales</taxon>
        <taxon>Orchidaceae</taxon>
        <taxon>Epidendroideae</taxon>
        <taxon>Malaxideae</taxon>
        <taxon>Dendrobiinae</taxon>
        <taxon>Dendrobium</taxon>
    </lineage>
</organism>
<reference evidence="1 2" key="1">
    <citation type="journal article" date="2024" name="Plant Biotechnol. J.">
        <title>Dendrobium thyrsiflorum genome and its molecular insights into genes involved in important horticultural traits.</title>
        <authorList>
            <person name="Chen B."/>
            <person name="Wang J.Y."/>
            <person name="Zheng P.J."/>
            <person name="Li K.L."/>
            <person name="Liang Y.M."/>
            <person name="Chen X.F."/>
            <person name="Zhang C."/>
            <person name="Zhao X."/>
            <person name="He X."/>
            <person name="Zhang G.Q."/>
            <person name="Liu Z.J."/>
            <person name="Xu Q."/>
        </authorList>
    </citation>
    <scope>NUCLEOTIDE SEQUENCE [LARGE SCALE GENOMIC DNA]</scope>
    <source>
        <strain evidence="1">GZMU011</strain>
    </source>
</reference>
<protein>
    <submittedName>
        <fullName evidence="1">Uncharacterized protein</fullName>
    </submittedName>
</protein>
<dbReference type="EMBL" id="JANQDX010000009">
    <property type="protein sequence ID" value="KAL0919363.1"/>
    <property type="molecule type" value="Genomic_DNA"/>
</dbReference>
<proteinExistence type="predicted"/>
<evidence type="ECO:0000313" key="1">
    <source>
        <dbReference type="EMBL" id="KAL0919363.1"/>
    </source>
</evidence>
<dbReference type="Proteomes" id="UP001552299">
    <property type="component" value="Unassembled WGS sequence"/>
</dbReference>
<dbReference type="AlphaFoldDB" id="A0ABD0VA94"/>
<accession>A0ABD0VA94</accession>